<dbReference type="SUPFAM" id="SSF52540">
    <property type="entry name" value="P-loop containing nucleoside triphosphate hydrolases"/>
    <property type="match status" value="1"/>
</dbReference>
<dbReference type="PROSITE" id="PS51192">
    <property type="entry name" value="HELICASE_ATP_BIND_1"/>
    <property type="match status" value="1"/>
</dbReference>
<accession>A0ABU6BKB3</accession>
<dbReference type="InterPro" id="IPR041025">
    <property type="entry name" value="HNH_repeat"/>
</dbReference>
<evidence type="ECO:0000259" key="3">
    <source>
        <dbReference type="PROSITE" id="PS51194"/>
    </source>
</evidence>
<dbReference type="Pfam" id="PF04851">
    <property type="entry name" value="ResIII"/>
    <property type="match status" value="1"/>
</dbReference>
<dbReference type="SUPFAM" id="SSF56024">
    <property type="entry name" value="Phospholipase D/nuclease"/>
    <property type="match status" value="1"/>
</dbReference>
<dbReference type="Gene3D" id="3.30.870.10">
    <property type="entry name" value="Endonuclease Chain A"/>
    <property type="match status" value="1"/>
</dbReference>
<dbReference type="PROSITE" id="PS50035">
    <property type="entry name" value="PLD"/>
    <property type="match status" value="1"/>
</dbReference>
<dbReference type="EMBL" id="JPYA02000003">
    <property type="protein sequence ID" value="MEB3751848.1"/>
    <property type="molecule type" value="Genomic_DNA"/>
</dbReference>
<evidence type="ECO:0000313" key="5">
    <source>
        <dbReference type="Proteomes" id="UP000029267"/>
    </source>
</evidence>
<keyword evidence="5" id="KW-1185">Reference proteome</keyword>
<evidence type="ECO:0000313" key="4">
    <source>
        <dbReference type="EMBL" id="MEB3751848.1"/>
    </source>
</evidence>
<dbReference type="CDD" id="cd18799">
    <property type="entry name" value="SF2_C_EcoAI-like"/>
    <property type="match status" value="1"/>
</dbReference>
<feature type="domain" description="Helicase ATP-binding" evidence="2">
    <location>
        <begin position="247"/>
        <end position="395"/>
    </location>
</feature>
<dbReference type="InterPro" id="IPR006935">
    <property type="entry name" value="Helicase/UvrB_N"/>
</dbReference>
<comment type="caution">
    <text evidence="4">The sequence shown here is derived from an EMBL/GenBank/DDBJ whole genome shotgun (WGS) entry which is preliminary data.</text>
</comment>
<feature type="domain" description="Helicase C-terminal" evidence="3">
    <location>
        <begin position="446"/>
        <end position="595"/>
    </location>
</feature>
<gene>
    <name evidence="4" type="ORF">EP10_002703</name>
</gene>
<proteinExistence type="predicted"/>
<protein>
    <submittedName>
        <fullName evidence="4">UvrABC system protein B</fullName>
    </submittedName>
</protein>
<dbReference type="InterPro" id="IPR050742">
    <property type="entry name" value="Helicase_Restrict-Modif_Enz"/>
</dbReference>
<dbReference type="SMART" id="SM00487">
    <property type="entry name" value="DEXDc"/>
    <property type="match status" value="1"/>
</dbReference>
<feature type="domain" description="PLD phosphodiesterase" evidence="1">
    <location>
        <begin position="98"/>
        <end position="128"/>
    </location>
</feature>
<name>A0ABU6BKB3_9BACL</name>
<dbReference type="InterPro" id="IPR025202">
    <property type="entry name" value="PLD-like_dom"/>
</dbReference>
<dbReference type="InterPro" id="IPR001736">
    <property type="entry name" value="PLipase_D/transphosphatidylase"/>
</dbReference>
<organism evidence="4 5">
    <name type="scientific">Geobacillus icigianus</name>
    <dbReference type="NCBI Taxonomy" id="1430331"/>
    <lineage>
        <taxon>Bacteria</taxon>
        <taxon>Bacillati</taxon>
        <taxon>Bacillota</taxon>
        <taxon>Bacilli</taxon>
        <taxon>Bacillales</taxon>
        <taxon>Anoxybacillaceae</taxon>
        <taxon>Geobacillus</taxon>
    </lineage>
</organism>
<dbReference type="Pfam" id="PF18780">
    <property type="entry name" value="HNH_repeat"/>
    <property type="match status" value="1"/>
</dbReference>
<reference evidence="4 5" key="1">
    <citation type="journal article" date="2014" name="Genome Announc.">
        <title>Draft Genome Sequence of Geobacillus icigianus Strain G1w1T Isolated from Hot Springs in the Valley of Geysers, Kamchatka (Russian Federation).</title>
        <authorList>
            <person name="Bryanskaya A.V."/>
            <person name="Rozanov A.S."/>
            <person name="Logacheva M.D."/>
            <person name="Kotenko A.V."/>
            <person name="Peltek S.E."/>
        </authorList>
    </citation>
    <scope>NUCLEOTIDE SEQUENCE [LARGE SCALE GENOMIC DNA]</scope>
    <source>
        <strain evidence="4 5">G1w1</strain>
    </source>
</reference>
<dbReference type="PANTHER" id="PTHR47396">
    <property type="entry name" value="TYPE I RESTRICTION ENZYME ECOKI R PROTEIN"/>
    <property type="match status" value="1"/>
</dbReference>
<sequence>MKKFFWSRFMMSKVELISRRLIDKLQEQISRSSTIYILTSFAMKSGARLLKDSLRVAAERGADIKICVGDYLFVTQPEALRELMSIHPDIEVRLFRSDGISFHPKAYLFEDSEQGYFVIGSSNLSRSALTDGIEWNVGLDKSVDEDIFAEAMEQFLKLFYAPETVAVNAETIADYEKQYQDNHQRHPNLSRTWAEAEEIELMFPAETEKKQEVETADKADVVHETATPYGTIQPRFAQVEALERLEAAYEEGYDKAMVVMATGLGKTYLAAFFARRFSRVLFIAHREEILRQAKQSFERVIPDRTAGIYDGNQKDGSADMVFASIFTLSMKKHLFSFRPDSFDLIIVDEFHHAAARSYERVLRYFQPKFLLGITATPDRNDNKDVYAICDGNVAYRIDFIEAVQRGWLAPFHYYGVYDDTDYSQIKWLGNRYDEKELLQAQLRGEMAENILRAWEQYKKTRTLVFCSSIRQADFLSRYFQRHGYRTISLHSKQTAISRKQAIAMLERRELDAIFTVDLFNEGVDIPSVDTLLFVRPTESLTVFTQQVGRGLRLYEGKDYCVIIDLIGNYRNADVKLRLFDAQRGETKKKARESVVPTVPEPCQLHLDVQAIHLLEEMQKKRQPRKERLLADYRELKQELGRRPTYLELHLQGRSEAAEYKQEFNSYVGFLYWAGELSDLEKEVFLKHEPWLVEVERTVMSKSYKMVVLKAMLERGPSGWHEPITPQQAAPFFHQYLTEKEYRKRIDFSDGETTCLWEYDEEKVSKLIARMPMTKWSASSKGLISFVNNVFALQFSIAHEHEEILYNWTKEICEYRLHVYFERKEK</sequence>
<dbReference type="InterPro" id="IPR001650">
    <property type="entry name" value="Helicase_C-like"/>
</dbReference>
<dbReference type="Pfam" id="PF13091">
    <property type="entry name" value="PLDc_2"/>
    <property type="match status" value="1"/>
</dbReference>
<evidence type="ECO:0000259" key="2">
    <source>
        <dbReference type="PROSITE" id="PS51192"/>
    </source>
</evidence>
<evidence type="ECO:0000259" key="1">
    <source>
        <dbReference type="PROSITE" id="PS50035"/>
    </source>
</evidence>
<dbReference type="CDD" id="cd09205">
    <property type="entry name" value="PLDc_N_DEXD_b3"/>
    <property type="match status" value="1"/>
</dbReference>
<dbReference type="Pfam" id="PF00271">
    <property type="entry name" value="Helicase_C"/>
    <property type="match status" value="1"/>
</dbReference>
<dbReference type="PROSITE" id="PS51194">
    <property type="entry name" value="HELICASE_CTER"/>
    <property type="match status" value="1"/>
</dbReference>
<dbReference type="PANTHER" id="PTHR47396:SF1">
    <property type="entry name" value="ATP-DEPENDENT HELICASE IRC3-RELATED"/>
    <property type="match status" value="1"/>
</dbReference>
<dbReference type="InterPro" id="IPR027417">
    <property type="entry name" value="P-loop_NTPase"/>
</dbReference>
<dbReference type="Gene3D" id="3.40.50.300">
    <property type="entry name" value="P-loop containing nucleotide triphosphate hydrolases"/>
    <property type="match status" value="2"/>
</dbReference>
<dbReference type="SMART" id="SM00490">
    <property type="entry name" value="HELICc"/>
    <property type="match status" value="1"/>
</dbReference>
<dbReference type="Proteomes" id="UP000029267">
    <property type="component" value="Unassembled WGS sequence"/>
</dbReference>
<dbReference type="CDD" id="cd18032">
    <property type="entry name" value="DEXHc_RE_I_III_res"/>
    <property type="match status" value="1"/>
</dbReference>
<dbReference type="InterPro" id="IPR014001">
    <property type="entry name" value="Helicase_ATP-bd"/>
</dbReference>